<dbReference type="InterPro" id="IPR021908">
    <property type="entry name" value="YfbK_C"/>
</dbReference>
<feature type="signal peptide" evidence="2">
    <location>
        <begin position="1"/>
        <end position="23"/>
    </location>
</feature>
<dbReference type="SUPFAM" id="SSF53300">
    <property type="entry name" value="vWA-like"/>
    <property type="match status" value="1"/>
</dbReference>
<dbReference type="CDD" id="cd01465">
    <property type="entry name" value="vWA_subgroup"/>
    <property type="match status" value="1"/>
</dbReference>
<dbReference type="SUPFAM" id="SSF49464">
    <property type="entry name" value="Carboxypeptidase regulatory domain-like"/>
    <property type="match status" value="1"/>
</dbReference>
<dbReference type="PANTHER" id="PTHR10579">
    <property type="entry name" value="CALCIUM-ACTIVATED CHLORIDE CHANNEL REGULATOR"/>
    <property type="match status" value="1"/>
</dbReference>
<dbReference type="Proteomes" id="UP000245535">
    <property type="component" value="Unassembled WGS sequence"/>
</dbReference>
<accession>A0A315Z4I3</accession>
<dbReference type="InterPro" id="IPR008969">
    <property type="entry name" value="CarboxyPept-like_regulatory"/>
</dbReference>
<evidence type="ECO:0000256" key="2">
    <source>
        <dbReference type="SAM" id="SignalP"/>
    </source>
</evidence>
<reference evidence="4 5" key="1">
    <citation type="submission" date="2018-03" db="EMBL/GenBank/DDBJ databases">
        <title>Genomic Encyclopedia of Archaeal and Bacterial Type Strains, Phase II (KMG-II): from individual species to whole genera.</title>
        <authorList>
            <person name="Goeker M."/>
        </authorList>
    </citation>
    <scope>NUCLEOTIDE SEQUENCE [LARGE SCALE GENOMIC DNA]</scope>
    <source>
        <strain evidence="4 5">DSM 28229</strain>
    </source>
</reference>
<evidence type="ECO:0000313" key="4">
    <source>
        <dbReference type="EMBL" id="PWJ37999.1"/>
    </source>
</evidence>
<comment type="caution">
    <text evidence="4">The sequence shown here is derived from an EMBL/GenBank/DDBJ whole genome shotgun (WGS) entry which is preliminary data.</text>
</comment>
<dbReference type="AlphaFoldDB" id="A0A315Z4I3"/>
<gene>
    <name evidence="4" type="ORF">BC781_108134</name>
</gene>
<dbReference type="InterPro" id="IPR022156">
    <property type="entry name" value="Uncharacterised_YfbK_N"/>
</dbReference>
<dbReference type="Gene3D" id="3.40.50.410">
    <property type="entry name" value="von Willebrand factor, type A domain"/>
    <property type="match status" value="1"/>
</dbReference>
<organism evidence="4 5">
    <name type="scientific">Sediminitomix flava</name>
    <dbReference type="NCBI Taxonomy" id="379075"/>
    <lineage>
        <taxon>Bacteria</taxon>
        <taxon>Pseudomonadati</taxon>
        <taxon>Bacteroidota</taxon>
        <taxon>Cytophagia</taxon>
        <taxon>Cytophagales</taxon>
        <taxon>Flammeovirgaceae</taxon>
        <taxon>Sediminitomix</taxon>
    </lineage>
</organism>
<evidence type="ECO:0000259" key="3">
    <source>
        <dbReference type="PROSITE" id="PS50234"/>
    </source>
</evidence>
<proteinExistence type="predicted"/>
<dbReference type="Gene3D" id="2.60.40.1120">
    <property type="entry name" value="Carboxypeptidase-like, regulatory domain"/>
    <property type="match status" value="1"/>
</dbReference>
<protein>
    <submittedName>
        <fullName evidence="4">Ca-activated chloride channel family protein</fullName>
    </submittedName>
</protein>
<dbReference type="PANTHER" id="PTHR10579:SF43">
    <property type="entry name" value="ZINC FINGER (C3HC4-TYPE RING FINGER) FAMILY PROTEIN"/>
    <property type="match status" value="1"/>
</dbReference>
<feature type="chain" id="PRO_5016317913" evidence="2">
    <location>
        <begin position="24"/>
        <end position="705"/>
    </location>
</feature>
<dbReference type="InterPro" id="IPR002035">
    <property type="entry name" value="VWF_A"/>
</dbReference>
<keyword evidence="2" id="KW-0732">Signal</keyword>
<feature type="region of interest" description="Disordered" evidence="1">
    <location>
        <begin position="199"/>
        <end position="228"/>
    </location>
</feature>
<dbReference type="InterPro" id="IPR051266">
    <property type="entry name" value="CLCR"/>
</dbReference>
<dbReference type="Pfam" id="PF13715">
    <property type="entry name" value="CarbopepD_reg_2"/>
    <property type="match status" value="1"/>
</dbReference>
<dbReference type="PROSITE" id="PS50234">
    <property type="entry name" value="VWFA"/>
    <property type="match status" value="1"/>
</dbReference>
<evidence type="ECO:0000313" key="5">
    <source>
        <dbReference type="Proteomes" id="UP000245535"/>
    </source>
</evidence>
<dbReference type="RefSeq" id="WP_109622221.1">
    <property type="nucleotide sequence ID" value="NZ_QGDO01000008.1"/>
</dbReference>
<dbReference type="Pfam" id="PF12450">
    <property type="entry name" value="vWF_A"/>
    <property type="match status" value="1"/>
</dbReference>
<name>A0A315Z4I3_SEDFL</name>
<sequence length="705" mass="78247">MKNKLLSIFSLLFFISSISLSLAQEITVAGTVTDENQDPLPGVNIQVKGTSMGTVSNFDGKYSIKAKPSDILVFEYIGYKSQEIKIEGKRLIDVQLQPDTEQLDEVVVSGYGRKKVFGFKPRKKKGKNNQSVVSVPAIVEVPDETQIEEIEISVPEYDEEISPEEYSQEGIYYEVSEEEGAYSIIEQKVSGLEVKKSLGFKPNKKKPNQLPKKQKPEDLPEEEDPQTNPNEEYAFVEENPFKTVTAHPLSTFSVDVDAASYSNVRRYLNNGTLPPRASVRLEEMINYFDYSYPQPEGDVPFSINSELSICPWDQDNLLLHIGLQGKQIDHKDLPPSNIVFLLDVSGSMSDSNKLPLLKSSLKLLLETLRPEDRVAIVVYAGSSGIVLPSTPCNEKDRIIEALEDLRASGASAGGEGLQLAYKVANDNFIEGGNNRIVMATDGDFNVGQSSNAELEQIVVREREKGIAISVLGFGMGNYKDAKMEIIANKGNGNFSYIDNFLEAQKVLVKEFGGTLFTIAKDVKFQLEFNPIMVAEYRLIGYENRALANKDFNDDTKDAGEIGVGHNVTALYEIVPASGMESNTNLKYQKSAPTVAALESNDLITLKLRYKQPEGTKSQLVEKVVKNTPIPFEVSSNNFRFSAAVAQFGMLLKNSKYRGNATWDSTKELAKGAKGRDDEGYRAEMVRLIENARILSKSFRKKASEL</sequence>
<evidence type="ECO:0000256" key="1">
    <source>
        <dbReference type="SAM" id="MobiDB-lite"/>
    </source>
</evidence>
<keyword evidence="5" id="KW-1185">Reference proteome</keyword>
<feature type="domain" description="VWFA" evidence="3">
    <location>
        <begin position="337"/>
        <end position="511"/>
    </location>
</feature>
<dbReference type="EMBL" id="QGDO01000008">
    <property type="protein sequence ID" value="PWJ37999.1"/>
    <property type="molecule type" value="Genomic_DNA"/>
</dbReference>
<dbReference type="InterPro" id="IPR036465">
    <property type="entry name" value="vWFA_dom_sf"/>
</dbReference>
<dbReference type="SMART" id="SM00327">
    <property type="entry name" value="VWA"/>
    <property type="match status" value="1"/>
</dbReference>
<dbReference type="Pfam" id="PF00092">
    <property type="entry name" value="VWA"/>
    <property type="match status" value="1"/>
</dbReference>
<dbReference type="FunFam" id="2.60.40.1120:FF:000003">
    <property type="entry name" value="Outer membrane protein Omp121"/>
    <property type="match status" value="1"/>
</dbReference>
<dbReference type="Pfam" id="PF12034">
    <property type="entry name" value="YfbK_C"/>
    <property type="match status" value="1"/>
</dbReference>
<dbReference type="OrthoDB" id="9805121at2"/>